<dbReference type="InterPro" id="IPR035595">
    <property type="entry name" value="UDP_glycos_trans_CS"/>
</dbReference>
<comment type="caution">
    <text evidence="7">The sequence shown here is derived from an EMBL/GenBank/DDBJ whole genome shotgun (WGS) entry which is preliminary data.</text>
</comment>
<dbReference type="Proteomes" id="UP000237105">
    <property type="component" value="Unassembled WGS sequence"/>
</dbReference>
<dbReference type="PROSITE" id="PS00375">
    <property type="entry name" value="UDPGT"/>
    <property type="match status" value="1"/>
</dbReference>
<dbReference type="FunFam" id="3.40.50.2000:FF:000019">
    <property type="entry name" value="Glycosyltransferase"/>
    <property type="match status" value="1"/>
</dbReference>
<dbReference type="SUPFAM" id="SSF53756">
    <property type="entry name" value="UDP-Glycosyltransferase/glycogen phosphorylase"/>
    <property type="match status" value="1"/>
</dbReference>
<keyword evidence="2 4" id="KW-0328">Glycosyltransferase</keyword>
<dbReference type="AlphaFoldDB" id="A0A2P5DPD5"/>
<reference evidence="8" key="1">
    <citation type="submission" date="2016-06" db="EMBL/GenBank/DDBJ databases">
        <title>Parallel loss of symbiosis genes in relatives of nitrogen-fixing non-legume Parasponia.</title>
        <authorList>
            <person name="Van Velzen R."/>
            <person name="Holmer R."/>
            <person name="Bu F."/>
            <person name="Rutten L."/>
            <person name="Van Zeijl A."/>
            <person name="Liu W."/>
            <person name="Santuari L."/>
            <person name="Cao Q."/>
            <person name="Sharma T."/>
            <person name="Shen D."/>
            <person name="Roswanjaya Y."/>
            <person name="Wardhani T."/>
            <person name="Kalhor M.S."/>
            <person name="Jansen J."/>
            <person name="Van den Hoogen J."/>
            <person name="Gungor B."/>
            <person name="Hartog M."/>
            <person name="Hontelez J."/>
            <person name="Verver J."/>
            <person name="Yang W.-C."/>
            <person name="Schijlen E."/>
            <person name="Repin R."/>
            <person name="Schilthuizen M."/>
            <person name="Schranz E."/>
            <person name="Heidstra R."/>
            <person name="Miyata K."/>
            <person name="Fedorova E."/>
            <person name="Kohlen W."/>
            <person name="Bisseling T."/>
            <person name="Smit S."/>
            <person name="Geurts R."/>
        </authorList>
    </citation>
    <scope>NUCLEOTIDE SEQUENCE [LARGE SCALE GENOMIC DNA]</scope>
    <source>
        <strain evidence="8">cv. WU1-14</strain>
    </source>
</reference>
<evidence type="ECO:0000256" key="2">
    <source>
        <dbReference type="ARBA" id="ARBA00022676"/>
    </source>
</evidence>
<dbReference type="GO" id="GO:0032787">
    <property type="term" value="P:monocarboxylic acid metabolic process"/>
    <property type="evidence" value="ECO:0007669"/>
    <property type="project" value="UniProtKB-ARBA"/>
</dbReference>
<evidence type="ECO:0000256" key="5">
    <source>
        <dbReference type="RuleBase" id="RU362057"/>
    </source>
</evidence>
<name>A0A2P5DPD5_PARAD</name>
<proteinExistence type="inferred from homology"/>
<keyword evidence="3 4" id="KW-0808">Transferase</keyword>
<feature type="region of interest" description="Disordered" evidence="6">
    <location>
        <begin position="1"/>
        <end position="22"/>
    </location>
</feature>
<dbReference type="PANTHER" id="PTHR11926:SF1553">
    <property type="entry name" value="GLYCOSYLTRANSFERASE"/>
    <property type="match status" value="1"/>
</dbReference>
<evidence type="ECO:0000256" key="4">
    <source>
        <dbReference type="RuleBase" id="RU003718"/>
    </source>
</evidence>
<gene>
    <name evidence="7" type="primary">PanUGT5</name>
    <name evidence="7" type="ORF">PanWU01x14_045070</name>
</gene>
<accession>A0A2P5DPD5</accession>
<feature type="compositionally biased region" description="Low complexity" evidence="6">
    <location>
        <begin position="1"/>
        <end position="14"/>
    </location>
</feature>
<evidence type="ECO:0000313" key="8">
    <source>
        <dbReference type="Proteomes" id="UP000237105"/>
    </source>
</evidence>
<dbReference type="OrthoDB" id="5835829at2759"/>
<evidence type="ECO:0000313" key="7">
    <source>
        <dbReference type="EMBL" id="PON75155.1"/>
    </source>
</evidence>
<dbReference type="GO" id="GO:0080043">
    <property type="term" value="F:quercetin 3-O-glucosyltransferase activity"/>
    <property type="evidence" value="ECO:0007669"/>
    <property type="project" value="TreeGrafter"/>
</dbReference>
<dbReference type="Gene3D" id="3.40.50.2000">
    <property type="entry name" value="Glycogen Phosphorylase B"/>
    <property type="match status" value="2"/>
</dbReference>
<dbReference type="EMBL" id="JXTB01000025">
    <property type="protein sequence ID" value="PON75155.1"/>
    <property type="molecule type" value="Genomic_DNA"/>
</dbReference>
<protein>
    <recommendedName>
        <fullName evidence="5">Glycosyltransferase</fullName>
        <ecNumber evidence="5">2.4.1.-</ecNumber>
    </recommendedName>
</protein>
<keyword evidence="8" id="KW-1185">Reference proteome</keyword>
<dbReference type="CDD" id="cd03784">
    <property type="entry name" value="GT1_Gtf-like"/>
    <property type="match status" value="1"/>
</dbReference>
<evidence type="ECO:0000256" key="6">
    <source>
        <dbReference type="SAM" id="MobiDB-lite"/>
    </source>
</evidence>
<sequence>MNSNSKENKISNNSHHNHHHHHNHVLLLPYPTQGHLNPMLQFAKRLVSKGIKATVAATIFVHNSLDLASPISNLNIDFETISDGYDKTGRSVSHIEAYLETFRDVGSRTLSDLITRLGEAGRPVDALVYDSFLPWGLDVAKGFGLVGAALFTQSCAVNAAYYHVYKGLLRHPLPEKIVSLPSLPPLEVSELPSFYSPESYPGYHCLVVSQFSNVDKADFVLFNSFLELEKETVEWMGKFWPVKTVGPTVPSMFLDKRLKNDKDYGINLGKPNNDTCINWLNDKPFGSVVYVSFGTVAALEAEQMGELAWGLKKSKHYFLWVVRESETTKLPLQETFEQGLVVNWCPQLEVLAHKSLGCFLTHCGFNSTLEALSLGVPLVTMPQWTDQTTNAKYVEDVWGVGIRARPDEKGIVRREVVENCIKELMEGEKGKEIKKNATKWRNLAIEAVGQGGSSDENIAEFVAKVAGFNSYS</sequence>
<organism evidence="7 8">
    <name type="scientific">Parasponia andersonii</name>
    <name type="common">Sponia andersonii</name>
    <dbReference type="NCBI Taxonomy" id="3476"/>
    <lineage>
        <taxon>Eukaryota</taxon>
        <taxon>Viridiplantae</taxon>
        <taxon>Streptophyta</taxon>
        <taxon>Embryophyta</taxon>
        <taxon>Tracheophyta</taxon>
        <taxon>Spermatophyta</taxon>
        <taxon>Magnoliopsida</taxon>
        <taxon>eudicotyledons</taxon>
        <taxon>Gunneridae</taxon>
        <taxon>Pentapetalae</taxon>
        <taxon>rosids</taxon>
        <taxon>fabids</taxon>
        <taxon>Rosales</taxon>
        <taxon>Cannabaceae</taxon>
        <taxon>Parasponia</taxon>
    </lineage>
</organism>
<evidence type="ECO:0000256" key="1">
    <source>
        <dbReference type="ARBA" id="ARBA00009995"/>
    </source>
</evidence>
<dbReference type="PANTHER" id="PTHR11926">
    <property type="entry name" value="GLUCOSYL/GLUCURONOSYL TRANSFERASES"/>
    <property type="match status" value="1"/>
</dbReference>
<dbReference type="EC" id="2.4.1.-" evidence="5"/>
<dbReference type="InterPro" id="IPR002213">
    <property type="entry name" value="UDP_glucos_trans"/>
</dbReference>
<comment type="similarity">
    <text evidence="1 4">Belongs to the UDP-glycosyltransferase family.</text>
</comment>
<dbReference type="FunFam" id="3.40.50.2000:FF:000057">
    <property type="entry name" value="Glycosyltransferase"/>
    <property type="match status" value="1"/>
</dbReference>
<dbReference type="GO" id="GO:0080044">
    <property type="term" value="F:quercetin 7-O-glucosyltransferase activity"/>
    <property type="evidence" value="ECO:0007669"/>
    <property type="project" value="TreeGrafter"/>
</dbReference>
<evidence type="ECO:0000256" key="3">
    <source>
        <dbReference type="ARBA" id="ARBA00022679"/>
    </source>
</evidence>
<dbReference type="Pfam" id="PF00201">
    <property type="entry name" value="UDPGT"/>
    <property type="match status" value="1"/>
</dbReference>